<protein>
    <submittedName>
        <fullName evidence="1">Uncharacterized protein</fullName>
    </submittedName>
</protein>
<gene>
    <name evidence="1" type="ORF">Sgleb_16110</name>
</gene>
<name>A0A640SRS6_9ACTN</name>
<sequence>MSWADQMALSIGLSLTLLSVAHCPRVLPVVPSPGRPGRAIVQVRTGALQRTATVVAYDAFPGILAERPMVPRHRGFAGHPSGNHR</sequence>
<comment type="caution">
    <text evidence="1">The sequence shown here is derived from an EMBL/GenBank/DDBJ whole genome shotgun (WGS) entry which is preliminary data.</text>
</comment>
<keyword evidence="2" id="KW-1185">Reference proteome</keyword>
<accession>A0A640SRS6</accession>
<evidence type="ECO:0000313" key="2">
    <source>
        <dbReference type="Proteomes" id="UP000430079"/>
    </source>
</evidence>
<dbReference type="EMBL" id="BLIO01000001">
    <property type="protein sequence ID" value="GFE13564.1"/>
    <property type="molecule type" value="Genomic_DNA"/>
</dbReference>
<evidence type="ECO:0000313" key="1">
    <source>
        <dbReference type="EMBL" id="GFE13564.1"/>
    </source>
</evidence>
<dbReference type="AlphaFoldDB" id="A0A640SRS6"/>
<dbReference type="Proteomes" id="UP000430079">
    <property type="component" value="Unassembled WGS sequence"/>
</dbReference>
<organism evidence="1 2">
    <name type="scientific">Streptomyces glebosus</name>
    <dbReference type="NCBI Taxonomy" id="249580"/>
    <lineage>
        <taxon>Bacteria</taxon>
        <taxon>Bacillati</taxon>
        <taxon>Actinomycetota</taxon>
        <taxon>Actinomycetes</taxon>
        <taxon>Kitasatosporales</taxon>
        <taxon>Streptomycetaceae</taxon>
        <taxon>Streptomyces</taxon>
    </lineage>
</organism>
<proteinExistence type="predicted"/>
<reference evidence="1 2" key="1">
    <citation type="submission" date="2019-12" db="EMBL/GenBank/DDBJ databases">
        <title>Whole genome shotgun sequence of Streptomyces hygroscopicus subsp. glebosus NBRC 13786.</title>
        <authorList>
            <person name="Ichikawa N."/>
            <person name="Kimura A."/>
            <person name="Kitahashi Y."/>
            <person name="Komaki H."/>
            <person name="Tamura T."/>
        </authorList>
    </citation>
    <scope>NUCLEOTIDE SEQUENCE [LARGE SCALE GENOMIC DNA]</scope>
    <source>
        <strain evidence="1 2">NBRC 13786</strain>
    </source>
</reference>